<organism evidence="2 3">
    <name type="scientific">Dactylonectria macrodidyma</name>
    <dbReference type="NCBI Taxonomy" id="307937"/>
    <lineage>
        <taxon>Eukaryota</taxon>
        <taxon>Fungi</taxon>
        <taxon>Dikarya</taxon>
        <taxon>Ascomycota</taxon>
        <taxon>Pezizomycotina</taxon>
        <taxon>Sordariomycetes</taxon>
        <taxon>Hypocreomycetidae</taxon>
        <taxon>Hypocreales</taxon>
        <taxon>Nectriaceae</taxon>
        <taxon>Dactylonectria</taxon>
    </lineage>
</organism>
<accession>A0A9P9EBI4</accession>
<name>A0A9P9EBI4_9HYPO</name>
<feature type="compositionally biased region" description="Pro residues" evidence="1">
    <location>
        <begin position="114"/>
        <end position="130"/>
    </location>
</feature>
<feature type="region of interest" description="Disordered" evidence="1">
    <location>
        <begin position="18"/>
        <end position="341"/>
    </location>
</feature>
<protein>
    <submittedName>
        <fullName evidence="2">Uncharacterized protein</fullName>
    </submittedName>
</protein>
<keyword evidence="3" id="KW-1185">Reference proteome</keyword>
<dbReference type="EMBL" id="JAGMUV010000014">
    <property type="protein sequence ID" value="KAH7134392.1"/>
    <property type="molecule type" value="Genomic_DNA"/>
</dbReference>
<proteinExistence type="predicted"/>
<feature type="compositionally biased region" description="Basic and acidic residues" evidence="1">
    <location>
        <begin position="424"/>
        <end position="438"/>
    </location>
</feature>
<feature type="region of interest" description="Disordered" evidence="1">
    <location>
        <begin position="424"/>
        <end position="445"/>
    </location>
</feature>
<dbReference type="OrthoDB" id="5105924at2759"/>
<feature type="compositionally biased region" description="Polar residues" evidence="1">
    <location>
        <begin position="188"/>
        <end position="198"/>
    </location>
</feature>
<sequence length="589" mass="65944">MPRKAAPIANWAPRLTRVRAGLSDAPPLMGGLDYRSRPKDALPEDPEAITYDQVLRKRGEQENAVPLRSDTPEPEDRGAHPSPSVGGPSTPSPKHERGSRSASPPGLSTRFPSTPVPSTPAPSTPAPPQIPSRSSYRTPNAHGDRKSPISPTPLRSSVELAPIRVSSNERPRSPTTNLPPISKLKLPRTNQPSSNIDPNSLYDASRFARTIPEEEGDTNSSAGSRGEVTPFQRVVHIKRESSSPHSLLSIHSTPISSSVLGNSSDQTCKRKRPEHDMGTGPLARKRRPSEEGLFCYDTRGSSRHVEPPSQKKKEAKTVSSLRQHVHESPHASVAGPRSGESELNRLQAKIIEKKARAIASLVQKVHESPRPPKLHNFFSCQEELDRRQANEKEKKARAVASLLQRVREFPGPLKLHNSFSCQEELDRRQANEKEKKAGMESSSLQFMPRSVANKKTREKTKVKPPQPEIPGIYRSLDRPRAYIEWWEQWHIFGLDCIEVHECRHGICHECHAKWHRDWAQWLEIMEQIERAMEDPEIHPHDLCQGRCEGGVGITPDGYLDRVPSPPRGGRVRDHPTRVAKRKLLERLAR</sequence>
<evidence type="ECO:0000313" key="2">
    <source>
        <dbReference type="EMBL" id="KAH7134392.1"/>
    </source>
</evidence>
<feature type="compositionally biased region" description="Polar residues" evidence="1">
    <location>
        <begin position="253"/>
        <end position="266"/>
    </location>
</feature>
<dbReference type="Proteomes" id="UP000738349">
    <property type="component" value="Unassembled WGS sequence"/>
</dbReference>
<reference evidence="2" key="1">
    <citation type="journal article" date="2021" name="Nat. Commun.">
        <title>Genetic determinants of endophytism in the Arabidopsis root mycobiome.</title>
        <authorList>
            <person name="Mesny F."/>
            <person name="Miyauchi S."/>
            <person name="Thiergart T."/>
            <person name="Pickel B."/>
            <person name="Atanasova L."/>
            <person name="Karlsson M."/>
            <person name="Huettel B."/>
            <person name="Barry K.W."/>
            <person name="Haridas S."/>
            <person name="Chen C."/>
            <person name="Bauer D."/>
            <person name="Andreopoulos W."/>
            <person name="Pangilinan J."/>
            <person name="LaButti K."/>
            <person name="Riley R."/>
            <person name="Lipzen A."/>
            <person name="Clum A."/>
            <person name="Drula E."/>
            <person name="Henrissat B."/>
            <person name="Kohler A."/>
            <person name="Grigoriev I.V."/>
            <person name="Martin F.M."/>
            <person name="Hacquard S."/>
        </authorList>
    </citation>
    <scope>NUCLEOTIDE SEQUENCE</scope>
    <source>
        <strain evidence="2">MPI-CAGE-AT-0147</strain>
    </source>
</reference>
<feature type="compositionally biased region" description="Basic and acidic residues" evidence="1">
    <location>
        <begin position="70"/>
        <end position="79"/>
    </location>
</feature>
<evidence type="ECO:0000256" key="1">
    <source>
        <dbReference type="SAM" id="MobiDB-lite"/>
    </source>
</evidence>
<evidence type="ECO:0000313" key="3">
    <source>
        <dbReference type="Proteomes" id="UP000738349"/>
    </source>
</evidence>
<feature type="compositionally biased region" description="Basic and acidic residues" evidence="1">
    <location>
        <begin position="303"/>
        <end position="316"/>
    </location>
</feature>
<gene>
    <name evidence="2" type="ORF">EDB81DRAFT_98743</name>
</gene>
<feature type="compositionally biased region" description="Low complexity" evidence="1">
    <location>
        <begin position="243"/>
        <end position="252"/>
    </location>
</feature>
<dbReference type="AlphaFoldDB" id="A0A9P9EBI4"/>
<comment type="caution">
    <text evidence="2">The sequence shown here is derived from an EMBL/GenBank/DDBJ whole genome shotgun (WGS) entry which is preliminary data.</text>
</comment>